<protein>
    <submittedName>
        <fullName evidence="1">Uncharacterized protein</fullName>
    </submittedName>
</protein>
<organism evidence="1">
    <name type="scientific">Amphimedon queenslandica</name>
    <name type="common">Sponge</name>
    <dbReference type="NCBI Taxonomy" id="400682"/>
    <lineage>
        <taxon>Eukaryota</taxon>
        <taxon>Metazoa</taxon>
        <taxon>Porifera</taxon>
        <taxon>Demospongiae</taxon>
        <taxon>Heteroscleromorpha</taxon>
        <taxon>Haplosclerida</taxon>
        <taxon>Niphatidae</taxon>
        <taxon>Amphimedon</taxon>
    </lineage>
</organism>
<accession>A0A1X7VYN2</accession>
<name>A0A1X7VYN2_AMPQE</name>
<evidence type="ECO:0000313" key="1">
    <source>
        <dbReference type="EnsemblMetazoa" id="Aqu2.1.44599_001"/>
    </source>
</evidence>
<dbReference type="AlphaFoldDB" id="A0A1X7VYN2"/>
<proteinExistence type="predicted"/>
<dbReference type="EnsemblMetazoa" id="Aqu2.1.44599_001">
    <property type="protein sequence ID" value="Aqu2.1.44599_001"/>
    <property type="gene ID" value="Aqu2.1.44599"/>
</dbReference>
<sequence length="95" mass="10705">MDSAREKVASAWLKSLPLEEFGFTLHKGDFCDAEIWIDHSIIRHNEVRDIFASWLAEVCTEVRVEPPLQPITAETQSGASAIGGCDIIRSFQLFR</sequence>
<dbReference type="InParanoid" id="A0A1X7VYN2"/>
<reference evidence="1" key="1">
    <citation type="submission" date="2017-05" db="UniProtKB">
        <authorList>
            <consortium name="EnsemblMetazoa"/>
        </authorList>
    </citation>
    <scope>IDENTIFICATION</scope>
</reference>